<sequence length="395" mass="45445">MWPFKLYLMQQTICENFMINLLDTLSISCISLYIYSLIIPRLPKVIGIMKKYCTTKVKTLLNMNNPQVTKALYSQLGTSEAIRLLNLNINSKNKETTSTFFYSTHKEASAHKGIRPLHIFDGDPFNNSPFRNPLPSVELLIGKGLFDYSRGKGGQGISTHKGENKWNEWLAGLIDGDGSFLLSKKGYASLEITMDIRDEHALQIIKNVYGGSIKIRSGSNALRYRLHHKSGLLSLIYDVNGHIRNSNRLLQLNKICNKYNLLLIHPLKLNYNNGWLSGFFDADGTITINNNNAQLSISLSQKTEELLLPLKELYGGNIYIDRNSQTFKLYITKQEDILNLLEYFKIYPSRSAKKNRIHLIKKFYELKDLKAHLALPDTLLHKSWQYFNLKWLKYE</sequence>
<comment type="function">
    <text evidence="1">Mitochondrial DNA endonuclease involved in intron homing.</text>
</comment>
<dbReference type="Pfam" id="PF00961">
    <property type="entry name" value="LAGLIDADG_1"/>
    <property type="match status" value="2"/>
</dbReference>
<evidence type="ECO:0000256" key="2">
    <source>
        <dbReference type="SAM" id="Phobius"/>
    </source>
</evidence>
<dbReference type="Gene3D" id="3.10.28.10">
    <property type="entry name" value="Homing endonucleases"/>
    <property type="match status" value="2"/>
</dbReference>
<reference evidence="4" key="1">
    <citation type="submission" date="2018-01" db="EMBL/GenBank/DDBJ databases">
        <title>Comparative mitochondrial genomics of the basidiomycete Termitomyces.</title>
        <authorList>
            <person name="Nieuwenhuis M."/>
        </authorList>
    </citation>
    <scope>NUCLEOTIDE SEQUENCE</scope>
    <source>
        <strain evidence="4">T132</strain>
    </source>
</reference>
<accession>A0A2R4A3U1</accession>
<dbReference type="EMBL" id="MG783568">
    <property type="protein sequence ID" value="AVR57726.1"/>
    <property type="molecule type" value="Genomic_DNA"/>
</dbReference>
<name>A0A2R4A3U1_9AGAR</name>
<organism evidence="4">
    <name type="scientific">Termitomyces sp. T132</name>
    <dbReference type="NCBI Taxonomy" id="2136985"/>
    <lineage>
        <taxon>Eukaryota</taxon>
        <taxon>Fungi</taxon>
        <taxon>Dikarya</taxon>
        <taxon>Basidiomycota</taxon>
        <taxon>Agaricomycotina</taxon>
        <taxon>Agaricomycetes</taxon>
        <taxon>Agaricomycetidae</taxon>
        <taxon>Agaricales</taxon>
        <taxon>Tricholomatineae</taxon>
        <taxon>Lyophyllaceae</taxon>
        <taxon>Termitomyces</taxon>
    </lineage>
</organism>
<evidence type="ECO:0000313" key="4">
    <source>
        <dbReference type="EMBL" id="AVR57726.1"/>
    </source>
</evidence>
<protein>
    <submittedName>
        <fullName evidence="4">LAGLIDADG homing endonuclease</fullName>
    </submittedName>
</protein>
<evidence type="ECO:0000256" key="1">
    <source>
        <dbReference type="ARBA" id="ARBA00002670"/>
    </source>
</evidence>
<dbReference type="SUPFAM" id="SSF55608">
    <property type="entry name" value="Homing endonucleases"/>
    <property type="match status" value="2"/>
</dbReference>
<geneLocation type="mitochondrion" evidence="4"/>
<proteinExistence type="predicted"/>
<keyword evidence="4" id="KW-0540">Nuclease</keyword>
<feature type="transmembrane region" description="Helical" evidence="2">
    <location>
        <begin position="21"/>
        <end position="39"/>
    </location>
</feature>
<keyword evidence="2" id="KW-0472">Membrane</keyword>
<keyword evidence="2" id="KW-0812">Transmembrane</keyword>
<dbReference type="InterPro" id="IPR004860">
    <property type="entry name" value="LAGLIDADG_dom"/>
</dbReference>
<dbReference type="PANTHER" id="PTHR37520">
    <property type="entry name" value="INTRON-ENCODED DNA ENDONUCLEASE AI2A-RELATED"/>
    <property type="match status" value="1"/>
</dbReference>
<dbReference type="GO" id="GO:0004519">
    <property type="term" value="F:endonuclease activity"/>
    <property type="evidence" value="ECO:0007669"/>
    <property type="project" value="UniProtKB-KW"/>
</dbReference>
<evidence type="ECO:0000259" key="3">
    <source>
        <dbReference type="PROSITE" id="PS50819"/>
    </source>
</evidence>
<keyword evidence="2" id="KW-1133">Transmembrane helix</keyword>
<keyword evidence="4" id="KW-0378">Hydrolase</keyword>
<gene>
    <name evidence="4" type="primary">oi4cox1</name>
    <name evidence="4" type="ORF">C0989_000020</name>
</gene>
<feature type="domain" description="DOD-type homing endonuclease" evidence="3">
    <location>
        <begin position="170"/>
        <end position="346"/>
    </location>
</feature>
<dbReference type="PROSITE" id="PS50819">
    <property type="entry name" value="INTEIN_ENDONUCLEASE"/>
    <property type="match status" value="1"/>
</dbReference>
<keyword evidence="4" id="KW-0255">Endonuclease</keyword>
<dbReference type="InterPro" id="IPR004042">
    <property type="entry name" value="Intein_endonuc_central"/>
</dbReference>
<dbReference type="PANTHER" id="PTHR37520:SF1">
    <property type="entry name" value="INTRON-ENCODED DNA ENDONUCLEASE AI2A-RELATED"/>
    <property type="match status" value="1"/>
</dbReference>
<keyword evidence="4" id="KW-0496">Mitochondrion</keyword>
<dbReference type="AlphaFoldDB" id="A0A2R4A3U1"/>
<dbReference type="InterPro" id="IPR027434">
    <property type="entry name" value="Homing_endonucl"/>
</dbReference>